<feature type="domain" description="Carbohydrate kinase FGGY C-terminal" evidence="6">
    <location>
        <begin position="256"/>
        <end position="447"/>
    </location>
</feature>
<dbReference type="EMBL" id="LEQJ01000016">
    <property type="protein sequence ID" value="RBS28034.1"/>
    <property type="molecule type" value="Genomic_DNA"/>
</dbReference>
<protein>
    <submittedName>
        <fullName evidence="7">Gluconate kinase</fullName>
    </submittedName>
    <submittedName>
        <fullName evidence="8">Gluconokinase</fullName>
    </submittedName>
</protein>
<dbReference type="InterPro" id="IPR018484">
    <property type="entry name" value="FGGY_N"/>
</dbReference>
<dbReference type="Gene3D" id="3.30.420.40">
    <property type="match status" value="2"/>
</dbReference>
<dbReference type="AlphaFoldDB" id="A0A132P5W3"/>
<dbReference type="InterPro" id="IPR018483">
    <property type="entry name" value="Carb_kinase_FGGY_CS"/>
</dbReference>
<dbReference type="InterPro" id="IPR000577">
    <property type="entry name" value="Carb_kinase_FGGY"/>
</dbReference>
<evidence type="ECO:0000313" key="12">
    <source>
        <dbReference type="Proteomes" id="UP000253144"/>
    </source>
</evidence>
<evidence type="ECO:0000256" key="1">
    <source>
        <dbReference type="ARBA" id="ARBA00009156"/>
    </source>
</evidence>
<dbReference type="SUPFAM" id="SSF53067">
    <property type="entry name" value="Actin-like ATPase domain"/>
    <property type="match status" value="2"/>
</dbReference>
<dbReference type="RefSeq" id="WP_002318022.1">
    <property type="nucleotide sequence ID" value="NZ_AP019394.1"/>
</dbReference>
<reference evidence="9 12" key="1">
    <citation type="submission" date="2015-06" db="EMBL/GenBank/DDBJ databases">
        <title>The Genome Sequence of Enterococcus faecium 131EA1.</title>
        <authorList>
            <consortium name="The Broad Institute Genomics Platform"/>
            <consortium name="The Broad Institute Genome Sequencing Center for Infectious Disease"/>
            <person name="Earl A.M."/>
            <person name="Van Tyne D."/>
            <person name="Lebreton F."/>
            <person name="Saavedra J.T."/>
            <person name="Gilmore M.S."/>
            <person name="Manson Mcguire A."/>
            <person name="Clock S."/>
            <person name="Crupain M."/>
            <person name="Rangan U."/>
            <person name="Young S."/>
            <person name="Abouelleil A."/>
            <person name="Cao P."/>
            <person name="Chapman S.B."/>
            <person name="Griggs A."/>
            <person name="Priest M."/>
            <person name="Shea T."/>
            <person name="Wortman J."/>
            <person name="Nusbaum C."/>
            <person name="Birren B."/>
        </authorList>
    </citation>
    <scope>NUCLEOTIDE SEQUENCE [LARGE SCALE GENOMIC DNA]</scope>
    <source>
        <strain evidence="9 12">131EA1</strain>
    </source>
</reference>
<reference evidence="7 11" key="2">
    <citation type="submission" date="2016-01" db="EMBL/GenBank/DDBJ databases">
        <title>Molecular Mechanisms for transfer of large genomic segments between Enterococcus faecium strains.</title>
        <authorList>
            <person name="Garcia-Solache M.A."/>
            <person name="Lebreton F."/>
            <person name="Mclaughlin R.E."/>
            <person name="Whiteaker J.D."/>
            <person name="Gilmore M.S."/>
            <person name="Rice L.B."/>
        </authorList>
    </citation>
    <scope>NUCLEOTIDE SEQUENCE [LARGE SCALE GENOMIC DNA]</scope>
    <source>
        <strain evidence="7 11">D344RRF x C68</strain>
    </source>
</reference>
<sequence length="512" mass="56935">MNVSIGLDIGTTQTKAVAFTDEAQEAASAYFRYPLIQETQGMAEQDQELIFQGVCTVIKEVIKQLPSDTIIQFVSFSSAMHGLILLDEEKTPLSRMITWADNRAADEAEKLKYTVLGKEFYRQTGTPIHPMTPLNKIKWLQNSQPELFKKTAYFVGIKDYIFYRLFGELISDYGTASGTGYFDIHEFQWAEEVLDYLNIRIEQLPQVFPSTYQVTGLPSKTAAELGLPNDISFVLGGADGPLSNLGLGAFGDTIAALTVGTSGALRFITTQPQFHPEMETFCYVLDQKHWVVGGATSNGAGIFDWAGHTFLQEVVQSAKEKGENPYDALLSAIAFVPAGANGLIFHPYLLGERAPLWDADAFGSFIGLQRQHTEKEMMKAILEGICLNLYRILKGVCQENQLTEIRATGGFAQSPIFRQMMADVLGYPLVFPTVTEASALGAVILGWRSIGKIQSISEAQELIELKEQVGVQETDHKKYQKIYPLFVSTQKYLAQTYQQFAQLREELADSEK</sequence>
<gene>
    <name evidence="7" type="ORF">AWT83_03955</name>
    <name evidence="10" type="ORF">CYQ77_07065</name>
    <name evidence="9" type="ORF">EB12_02451</name>
    <name evidence="8" type="ORF">P6Z85_08810</name>
</gene>
<dbReference type="Proteomes" id="UP000253144">
    <property type="component" value="Unassembled WGS sequence"/>
</dbReference>
<evidence type="ECO:0000256" key="4">
    <source>
        <dbReference type="RuleBase" id="RU003733"/>
    </source>
</evidence>
<dbReference type="Pfam" id="PF02782">
    <property type="entry name" value="FGGY_C"/>
    <property type="match status" value="1"/>
</dbReference>
<dbReference type="Proteomes" id="UP001260956">
    <property type="component" value="Unassembled WGS sequence"/>
</dbReference>
<dbReference type="PATRIC" id="fig|1352.770.peg.228"/>
<dbReference type="GO" id="GO:0016301">
    <property type="term" value="F:kinase activity"/>
    <property type="evidence" value="ECO:0007669"/>
    <property type="project" value="UniProtKB-KW"/>
</dbReference>
<name>A0A132P5W3_ENTFC</name>
<evidence type="ECO:0000313" key="11">
    <source>
        <dbReference type="Proteomes" id="UP000070452"/>
    </source>
</evidence>
<reference evidence="10 13" key="3">
    <citation type="submission" date="2017-12" db="EMBL/GenBank/DDBJ databases">
        <title>A pool of 800 enterococci isolated from chicken carcass rinse samples from New Zealand.</title>
        <authorList>
            <person name="Zhang J."/>
            <person name="Rogers L."/>
            <person name="Midwinter A."/>
            <person name="French N."/>
        </authorList>
    </citation>
    <scope>NUCLEOTIDE SEQUENCE [LARGE SCALE GENOMIC DNA]</scope>
    <source>
        <strain evidence="10 13">EN697</strain>
    </source>
</reference>
<keyword evidence="3 4" id="KW-0418">Kinase</keyword>
<evidence type="ECO:0000259" key="5">
    <source>
        <dbReference type="Pfam" id="PF00370"/>
    </source>
</evidence>
<evidence type="ECO:0000313" key="10">
    <source>
        <dbReference type="EMBL" id="RXU88887.1"/>
    </source>
</evidence>
<proteinExistence type="inferred from homology"/>
<dbReference type="InterPro" id="IPR050406">
    <property type="entry name" value="FGGY_Carb_Kinase"/>
</dbReference>
<dbReference type="Pfam" id="PF00370">
    <property type="entry name" value="FGGY_N"/>
    <property type="match status" value="1"/>
</dbReference>
<dbReference type="InterPro" id="IPR043129">
    <property type="entry name" value="ATPase_NBD"/>
</dbReference>
<dbReference type="Proteomes" id="UP000070452">
    <property type="component" value="Unassembled WGS sequence"/>
</dbReference>
<reference evidence="8" key="4">
    <citation type="submission" date="2023-03" db="EMBL/GenBank/DDBJ databases">
        <authorList>
            <person name="Shen W."/>
            <person name="Cai J."/>
        </authorList>
    </citation>
    <scope>NUCLEOTIDE SEQUENCE</scope>
    <source>
        <strain evidence="8">B1010-2</strain>
    </source>
</reference>
<evidence type="ECO:0000313" key="8">
    <source>
        <dbReference type="EMBL" id="MDT2370254.1"/>
    </source>
</evidence>
<evidence type="ECO:0000259" key="6">
    <source>
        <dbReference type="Pfam" id="PF02782"/>
    </source>
</evidence>
<dbReference type="PROSITE" id="PS00445">
    <property type="entry name" value="FGGY_KINASES_2"/>
    <property type="match status" value="1"/>
</dbReference>
<dbReference type="EMBL" id="LRHK01000001">
    <property type="protein sequence ID" value="KWX17699.1"/>
    <property type="molecule type" value="Genomic_DNA"/>
</dbReference>
<dbReference type="EMBL" id="JARPTX010000027">
    <property type="protein sequence ID" value="MDT2370254.1"/>
    <property type="molecule type" value="Genomic_DNA"/>
</dbReference>
<keyword evidence="2 4" id="KW-0808">Transferase</keyword>
<dbReference type="InterPro" id="IPR018485">
    <property type="entry name" value="FGGY_C"/>
</dbReference>
<dbReference type="Proteomes" id="UP000289562">
    <property type="component" value="Unassembled WGS sequence"/>
</dbReference>
<comment type="similarity">
    <text evidence="1 4">Belongs to the FGGY kinase family.</text>
</comment>
<evidence type="ECO:0000256" key="3">
    <source>
        <dbReference type="ARBA" id="ARBA00022777"/>
    </source>
</evidence>
<dbReference type="PANTHER" id="PTHR43095">
    <property type="entry name" value="SUGAR KINASE"/>
    <property type="match status" value="1"/>
</dbReference>
<evidence type="ECO:0000313" key="7">
    <source>
        <dbReference type="EMBL" id="KWX17699.1"/>
    </source>
</evidence>
<accession>A0A132P5W3</accession>
<evidence type="ECO:0000313" key="13">
    <source>
        <dbReference type="Proteomes" id="UP000289562"/>
    </source>
</evidence>
<dbReference type="GO" id="GO:0005975">
    <property type="term" value="P:carbohydrate metabolic process"/>
    <property type="evidence" value="ECO:0007669"/>
    <property type="project" value="InterPro"/>
</dbReference>
<evidence type="ECO:0000313" key="9">
    <source>
        <dbReference type="EMBL" id="RBS28034.1"/>
    </source>
</evidence>
<comment type="caution">
    <text evidence="7">The sequence shown here is derived from an EMBL/GenBank/DDBJ whole genome shotgun (WGS) entry which is preliminary data.</text>
</comment>
<organism evidence="7 11">
    <name type="scientific">Enterococcus faecium</name>
    <name type="common">Streptococcus faecium</name>
    <dbReference type="NCBI Taxonomy" id="1352"/>
    <lineage>
        <taxon>Bacteria</taxon>
        <taxon>Bacillati</taxon>
        <taxon>Bacillota</taxon>
        <taxon>Bacilli</taxon>
        <taxon>Lactobacillales</taxon>
        <taxon>Enterococcaceae</taxon>
        <taxon>Enterococcus</taxon>
    </lineage>
</organism>
<evidence type="ECO:0000256" key="2">
    <source>
        <dbReference type="ARBA" id="ARBA00022679"/>
    </source>
</evidence>
<dbReference type="GO" id="GO:0016773">
    <property type="term" value="F:phosphotransferase activity, alcohol group as acceptor"/>
    <property type="evidence" value="ECO:0007669"/>
    <property type="project" value="InterPro"/>
</dbReference>
<feature type="domain" description="Carbohydrate kinase FGGY N-terminal" evidence="5">
    <location>
        <begin position="4"/>
        <end position="246"/>
    </location>
</feature>
<dbReference type="EMBL" id="PJVH01000018">
    <property type="protein sequence ID" value="RXU88887.1"/>
    <property type="molecule type" value="Genomic_DNA"/>
</dbReference>
<dbReference type="PANTHER" id="PTHR43095:SF2">
    <property type="entry name" value="GLUCONOKINASE"/>
    <property type="match status" value="1"/>
</dbReference>
<dbReference type="CDD" id="cd07770">
    <property type="entry name" value="ASKHA_NBD_FGGY_GntK"/>
    <property type="match status" value="1"/>
</dbReference>
<dbReference type="PIRSF" id="PIRSF000538">
    <property type="entry name" value="GlpK"/>
    <property type="match status" value="1"/>
</dbReference>